<name>A0A5C7FRQ1_9BURK</name>
<protein>
    <recommendedName>
        <fullName evidence="3">DUF3396 domain-containing protein</fullName>
    </recommendedName>
</protein>
<keyword evidence="2" id="KW-1185">Reference proteome</keyword>
<organism evidence="1 2">
    <name type="scientific">Massilia arenae</name>
    <dbReference type="NCBI Taxonomy" id="2603288"/>
    <lineage>
        <taxon>Bacteria</taxon>
        <taxon>Pseudomonadati</taxon>
        <taxon>Pseudomonadota</taxon>
        <taxon>Betaproteobacteria</taxon>
        <taxon>Burkholderiales</taxon>
        <taxon>Oxalobacteraceae</taxon>
        <taxon>Telluria group</taxon>
        <taxon>Massilia</taxon>
    </lineage>
</organism>
<gene>
    <name evidence="1" type="ORF">FVD38_15505</name>
</gene>
<dbReference type="Proteomes" id="UP000321413">
    <property type="component" value="Unassembled WGS sequence"/>
</dbReference>
<evidence type="ECO:0000313" key="2">
    <source>
        <dbReference type="Proteomes" id="UP000321413"/>
    </source>
</evidence>
<comment type="caution">
    <text evidence="1">The sequence shown here is derived from an EMBL/GenBank/DDBJ whole genome shotgun (WGS) entry which is preliminary data.</text>
</comment>
<evidence type="ECO:0008006" key="3">
    <source>
        <dbReference type="Google" id="ProtNLM"/>
    </source>
</evidence>
<dbReference type="RefSeq" id="WP_147935647.1">
    <property type="nucleotide sequence ID" value="NZ_VPFD01000016.1"/>
</dbReference>
<dbReference type="EMBL" id="VPFD01000016">
    <property type="protein sequence ID" value="TXF98696.1"/>
    <property type="molecule type" value="Genomic_DNA"/>
</dbReference>
<proteinExistence type="predicted"/>
<dbReference type="AlphaFoldDB" id="A0A5C7FRQ1"/>
<reference evidence="1 2" key="1">
    <citation type="submission" date="2019-08" db="EMBL/GenBank/DDBJ databases">
        <title>Massilia golmudensis sp. nov., isolated from sand in the Qinghai-Tibetan Plateau.</title>
        <authorList>
            <person name="Zhang B."/>
        </authorList>
    </citation>
    <scope>NUCLEOTIDE SEQUENCE [LARGE SCALE GENOMIC DNA]</scope>
    <source>
        <strain evidence="1 2">GEM5</strain>
    </source>
</reference>
<sequence length="369" mass="41945">MTQNISLTTWQKKQAALLYYFSSSSYLEGLRDRVYQIKSFAESKVNQSRIEGRDRFLHSAQWGDRDTTENWSNCAWQFLADFQQSVTKAISDRSSNIFHVTGTHQCARGLSEYSMQWATVDEEEQFDAMFAELSNYARKIDSTMQKRYQVSWWSDFELALAWVDHASAMQTIPKFRVLPEVISGTDQVPPRTGVYVAVDDPHASLQFAWNGSPHGKLIPSSTFNDLGLAALAAVGRSRLWIDEAAMRDFVLANLSNPDLASDEYANSSLSLALAPSLVARYAFTARPTHWCFVEIVEGEFESIEEVETSTPSATRATQRFQAGDKCQNSGYYFTPARLESRRRFEHGEAFPDVESSYGKTIWQWDTQQD</sequence>
<accession>A0A5C7FRQ1</accession>
<evidence type="ECO:0000313" key="1">
    <source>
        <dbReference type="EMBL" id="TXF98696.1"/>
    </source>
</evidence>